<comment type="caution">
    <text evidence="4">The sequence shown here is derived from an EMBL/GenBank/DDBJ whole genome shotgun (WGS) entry which is preliminary data.</text>
</comment>
<protein>
    <recommendedName>
        <fullName evidence="2">26S proteasome complex subunit SEM1</fullName>
    </recommendedName>
</protein>
<dbReference type="SMART" id="SM01385">
    <property type="entry name" value="DSS1_SEM1"/>
    <property type="match status" value="1"/>
</dbReference>
<organism evidence="4 5">
    <name type="scientific">Trametes cubensis</name>
    <dbReference type="NCBI Taxonomy" id="1111947"/>
    <lineage>
        <taxon>Eukaryota</taxon>
        <taxon>Fungi</taxon>
        <taxon>Dikarya</taxon>
        <taxon>Basidiomycota</taxon>
        <taxon>Agaricomycotina</taxon>
        <taxon>Agaricomycetes</taxon>
        <taxon>Polyporales</taxon>
        <taxon>Polyporaceae</taxon>
        <taxon>Trametes</taxon>
    </lineage>
</organism>
<dbReference type="Pfam" id="PF05160">
    <property type="entry name" value="DSS1_SEM1"/>
    <property type="match status" value="1"/>
</dbReference>
<keyword evidence="2" id="KW-0539">Nucleus</keyword>
<feature type="region of interest" description="Disordered" evidence="3">
    <location>
        <begin position="1"/>
        <end position="26"/>
    </location>
</feature>
<comment type="similarity">
    <text evidence="1 2">Belongs to the DSS1/SEM1 family.</text>
</comment>
<dbReference type="AlphaFoldDB" id="A0AAD7THL3"/>
<gene>
    <name evidence="4" type="ORF">ONZ51_g11914</name>
</gene>
<evidence type="ECO:0000313" key="4">
    <source>
        <dbReference type="EMBL" id="KAJ8456791.1"/>
    </source>
</evidence>
<evidence type="ECO:0000256" key="2">
    <source>
        <dbReference type="RuleBase" id="RU369057"/>
    </source>
</evidence>
<keyword evidence="2" id="KW-0647">Proteasome</keyword>
<dbReference type="GO" id="GO:0000724">
    <property type="term" value="P:double-strand break repair via homologous recombination"/>
    <property type="evidence" value="ECO:0007669"/>
    <property type="project" value="TreeGrafter"/>
</dbReference>
<accession>A0AAD7THL3</accession>
<dbReference type="Proteomes" id="UP001215151">
    <property type="component" value="Unassembled WGS sequence"/>
</dbReference>
<dbReference type="InterPro" id="IPR007834">
    <property type="entry name" value="DSS1_SEM1"/>
</dbReference>
<dbReference type="GO" id="GO:0006406">
    <property type="term" value="P:mRNA export from nucleus"/>
    <property type="evidence" value="ECO:0007669"/>
    <property type="project" value="UniProtKB-UniRule"/>
</dbReference>
<dbReference type="GO" id="GO:0005634">
    <property type="term" value="C:nucleus"/>
    <property type="evidence" value="ECO:0007669"/>
    <property type="project" value="UniProtKB-SubCell"/>
</dbReference>
<evidence type="ECO:0000313" key="5">
    <source>
        <dbReference type="Proteomes" id="UP001215151"/>
    </source>
</evidence>
<dbReference type="PANTHER" id="PTHR16771">
    <property type="entry name" value="26 PROTEASOME COMPLEX SUBUNIT DSS1"/>
    <property type="match status" value="1"/>
</dbReference>
<dbReference type="GO" id="GO:0008541">
    <property type="term" value="C:proteasome regulatory particle, lid subcomplex"/>
    <property type="evidence" value="ECO:0007669"/>
    <property type="project" value="UniProtKB-UniRule"/>
</dbReference>
<comment type="subcellular location">
    <subcellularLocation>
        <location evidence="2">Nucleus</location>
    </subcellularLocation>
</comment>
<evidence type="ECO:0000256" key="3">
    <source>
        <dbReference type="SAM" id="MobiDB-lite"/>
    </source>
</evidence>
<keyword evidence="5" id="KW-1185">Reference proteome</keyword>
<dbReference type="EMBL" id="JAPEVG010000632">
    <property type="protein sequence ID" value="KAJ8456791.1"/>
    <property type="molecule type" value="Genomic_DNA"/>
</dbReference>
<dbReference type="PANTHER" id="PTHR16771:SF0">
    <property type="entry name" value="26S PROTEASOME COMPLEX SUBUNIT SEM1"/>
    <property type="match status" value="1"/>
</dbReference>
<name>A0AAD7THL3_9APHY</name>
<evidence type="ECO:0000256" key="1">
    <source>
        <dbReference type="ARBA" id="ARBA00034491"/>
    </source>
</evidence>
<reference evidence="4" key="1">
    <citation type="submission" date="2022-11" db="EMBL/GenBank/DDBJ databases">
        <title>Genome Sequence of Cubamyces cubensis.</title>
        <authorList>
            <person name="Buettner E."/>
        </authorList>
    </citation>
    <scope>NUCLEOTIDE SEQUENCE</scope>
    <source>
        <strain evidence="4">MPL-01</strain>
    </source>
</reference>
<dbReference type="GO" id="GO:0043248">
    <property type="term" value="P:proteasome assembly"/>
    <property type="evidence" value="ECO:0007669"/>
    <property type="project" value="UniProtKB-UniRule"/>
</dbReference>
<sequence>MSASAASTSQPVQSTSAAVEHTKDDDVPHLGVLEEDDEFEDLALRPCIGPHAVRLVLVAAIERHGLQHICGVSDGILTNGRASLTDWDDSQTDLAHLAGTAPGAAKSGGDKLWEDNWDDDDIEDDFSVQLRNELAKKKGNGGGAEAMQH</sequence>
<proteinExistence type="inferred from homology"/>
<comment type="function">
    <text evidence="2">Component of the 26S proteasome, a multiprotein complex involved in the ATP-dependent degradation of ubiquitinated proteins.</text>
</comment>
<feature type="compositionally biased region" description="Polar residues" evidence="3">
    <location>
        <begin position="1"/>
        <end position="17"/>
    </location>
</feature>